<dbReference type="InterPro" id="IPR043129">
    <property type="entry name" value="ATPase_NBD"/>
</dbReference>
<dbReference type="Proteomes" id="UP000065220">
    <property type="component" value="Chromosome"/>
</dbReference>
<sequence length="532" mass="55851">MTTTPSHPDSPDLTSASLGIEFGSTRIKAVLVDADGAVLATGGHDWENEFVDGIWTYRIEAVVSGLQDAYATLAAAYRERYGSPITTVGALGVSGMMHGYLPLGADGELLTGFRTWRNTITGDSAAALSELFGLNIPQRWSIAHLHHAVVDGEEHVARIDRITTLAGYVTWRLTGDHVLGVGEASGVFPIGADGRSFDAGMITAFDDAVADRGLPWHLAEVLPTIAVAGERVGALTADGAALLDPSGELRPGAVVVPPEGDAGTGMVATNAVRPRTGNVSAGTSAFAMIVLEQPLRSLITEIDLVATPSGAPVAMAHANNCTSDLNAWVEVFSQFAAAIGHPVQRGRLFDVLLGEAATGTMDTAGVMSYNFLSGDALVGLAEGRPLTMRRPDAHLSLAGLMRSHLFALFASMAYGVQVLRRSADVPIDSMRAHGGIFRTPEIPQRVLAAAFDTPVSVGTSATEGGAWGMALLAAYTLHGEGATLEDWLEETVFADDESVTLTATPEEVAEYARYLERFIAGLPVEGTAVEVF</sequence>
<dbReference type="GO" id="GO:0042732">
    <property type="term" value="P:D-xylose metabolic process"/>
    <property type="evidence" value="ECO:0007669"/>
    <property type="project" value="UniProtKB-KW"/>
</dbReference>
<evidence type="ECO:0000256" key="1">
    <source>
        <dbReference type="ARBA" id="ARBA00009156"/>
    </source>
</evidence>
<dbReference type="Pfam" id="PF00370">
    <property type="entry name" value="FGGY_N"/>
    <property type="match status" value="1"/>
</dbReference>
<dbReference type="SUPFAM" id="SSF53067">
    <property type="entry name" value="Actin-like ATPase domain"/>
    <property type="match status" value="2"/>
</dbReference>
<dbReference type="PANTHER" id="PTHR43095">
    <property type="entry name" value="SUGAR KINASE"/>
    <property type="match status" value="1"/>
</dbReference>
<keyword evidence="3" id="KW-0808">Transferase</keyword>
<feature type="domain" description="Carbohydrate kinase FGGY C-terminal" evidence="6">
    <location>
        <begin position="278"/>
        <end position="476"/>
    </location>
</feature>
<dbReference type="OrthoDB" id="9760563at2"/>
<keyword evidence="2" id="KW-0859">Xylose metabolism</keyword>
<dbReference type="InterPro" id="IPR018485">
    <property type="entry name" value="FGGY_C"/>
</dbReference>
<keyword evidence="4" id="KW-0418">Kinase</keyword>
<comment type="similarity">
    <text evidence="1">Belongs to the FGGY kinase family.</text>
</comment>
<dbReference type="STRING" id="111015.AXF14_09130"/>
<dbReference type="EMBL" id="CP014228">
    <property type="protein sequence ID" value="AMD87716.1"/>
    <property type="molecule type" value="Genomic_DNA"/>
</dbReference>
<dbReference type="AlphaFoldDB" id="A0A0X8JFK4"/>
<accession>A0A0X8JFK4</accession>
<proteinExistence type="inferred from homology"/>
<evidence type="ECO:0000313" key="8">
    <source>
        <dbReference type="Proteomes" id="UP000065220"/>
    </source>
</evidence>
<dbReference type="PANTHER" id="PTHR43095:SF5">
    <property type="entry name" value="XYLULOSE KINASE"/>
    <property type="match status" value="1"/>
</dbReference>
<keyword evidence="2" id="KW-0119">Carbohydrate metabolism</keyword>
<evidence type="ECO:0000256" key="3">
    <source>
        <dbReference type="ARBA" id="ARBA00022679"/>
    </source>
</evidence>
<feature type="domain" description="Carbohydrate kinase FGGY N-terminal" evidence="5">
    <location>
        <begin position="18"/>
        <end position="241"/>
    </location>
</feature>
<organism evidence="7 8">
    <name type="scientific">Actinomyces radicidentis</name>
    <dbReference type="NCBI Taxonomy" id="111015"/>
    <lineage>
        <taxon>Bacteria</taxon>
        <taxon>Bacillati</taxon>
        <taxon>Actinomycetota</taxon>
        <taxon>Actinomycetes</taxon>
        <taxon>Actinomycetales</taxon>
        <taxon>Actinomycetaceae</taxon>
        <taxon>Actinomyces</taxon>
    </lineage>
</organism>
<dbReference type="RefSeq" id="WP_067942692.1">
    <property type="nucleotide sequence ID" value="NZ_CP014228.1"/>
</dbReference>
<evidence type="ECO:0000259" key="6">
    <source>
        <dbReference type="Pfam" id="PF02782"/>
    </source>
</evidence>
<dbReference type="CDD" id="cd07809">
    <property type="entry name" value="ASKHA_NBD_FGGY_BaXK-like"/>
    <property type="match status" value="1"/>
</dbReference>
<dbReference type="Pfam" id="PF02782">
    <property type="entry name" value="FGGY_C"/>
    <property type="match status" value="1"/>
</dbReference>
<evidence type="ECO:0000256" key="2">
    <source>
        <dbReference type="ARBA" id="ARBA00022629"/>
    </source>
</evidence>
<dbReference type="InterPro" id="IPR018484">
    <property type="entry name" value="FGGY_N"/>
</dbReference>
<keyword evidence="8" id="KW-1185">Reference proteome</keyword>
<dbReference type="GO" id="GO:0016301">
    <property type="term" value="F:kinase activity"/>
    <property type="evidence" value="ECO:0007669"/>
    <property type="project" value="UniProtKB-KW"/>
</dbReference>
<reference evidence="8" key="1">
    <citation type="submission" date="2016-02" db="EMBL/GenBank/DDBJ databases">
        <authorList>
            <person name="Holder M.E."/>
            <person name="Ajami N.J."/>
            <person name="Petrosino J.F."/>
        </authorList>
    </citation>
    <scope>NUCLEOTIDE SEQUENCE [LARGE SCALE GENOMIC DNA]</scope>
    <source>
        <strain evidence="8">CCUG 36733</strain>
    </source>
</reference>
<dbReference type="InterPro" id="IPR050406">
    <property type="entry name" value="FGGY_Carb_Kinase"/>
</dbReference>
<dbReference type="Gene3D" id="3.30.420.40">
    <property type="match status" value="2"/>
</dbReference>
<evidence type="ECO:0000256" key="4">
    <source>
        <dbReference type="ARBA" id="ARBA00022777"/>
    </source>
</evidence>
<dbReference type="KEGG" id="ard:AXF14_09130"/>
<evidence type="ECO:0000259" key="5">
    <source>
        <dbReference type="Pfam" id="PF00370"/>
    </source>
</evidence>
<evidence type="ECO:0000313" key="7">
    <source>
        <dbReference type="EMBL" id="AMD87716.1"/>
    </source>
</evidence>
<gene>
    <name evidence="7" type="ORF">AXF14_09130</name>
</gene>
<name>A0A0X8JFK4_ACTRD</name>
<protein>
    <submittedName>
        <fullName evidence="7">ATPase</fullName>
    </submittedName>
</protein>